<feature type="transmembrane region" description="Helical" evidence="1">
    <location>
        <begin position="205"/>
        <end position="227"/>
    </location>
</feature>
<feature type="transmembrane region" description="Helical" evidence="1">
    <location>
        <begin position="340"/>
        <end position="362"/>
    </location>
</feature>
<evidence type="ECO:0000313" key="3">
    <source>
        <dbReference type="Proteomes" id="UP000019591"/>
    </source>
</evidence>
<keyword evidence="2" id="KW-0614">Plasmid</keyword>
<keyword evidence="1" id="KW-0812">Transmembrane</keyword>
<geneLocation type="plasmid" evidence="2 3">
    <name>EAL2_808p</name>
</geneLocation>
<accession>W8TJ32</accession>
<feature type="transmembrane region" description="Helical" evidence="1">
    <location>
        <begin position="28"/>
        <end position="51"/>
    </location>
</feature>
<feature type="transmembrane region" description="Helical" evidence="1">
    <location>
        <begin position="233"/>
        <end position="250"/>
    </location>
</feature>
<sequence length="405" mass="45604">MREFLVVIASFLIIPVLSRRKVPIGISICACALIMAIAGGIGPDAFIGIILNTFFNPNKLQQFIIVSEVAVIGVLLKKYKIIDELLGHLTRVFSSNRLLLMFIPALIGMLIVPGGAMMSAPLIDQLGEKSNLTKSHRAIINLIYRHISMHIMPYATGFLIVMSLAPQISIYKLMLLNSIFVIMYVVAGYFLYIRRVQNHKASEHIFCWGNLFSFFKLSSPIYVAVLLNLMLGVPFYMGMLANLLVLFLLRPTETFLVDAAKAFNFNVLYALIGVYLIQGIIGSMEELTLFLTLVFSNPSTVMLGIIASSFFFGITTGYQPTALGVVLPILITLPLSDNQLLLYCHFTFMWGFVGYFFSPMHLCQLFTCEYLQVPTADLYREYWKFFVSLVIILVLNYFVMGFFLI</sequence>
<keyword evidence="1" id="KW-1133">Transmembrane helix</keyword>
<reference evidence="2 3" key="1">
    <citation type="journal article" date="2014" name="Genome Announc.">
        <title>Complete Genome Sequence of Amino Acid-Utilizing Eubacterium acidaminophilum al-2 (DSM 3953).</title>
        <authorList>
            <person name="Poehlein A."/>
            <person name="Andreesen J.R."/>
            <person name="Daniel R."/>
        </authorList>
    </citation>
    <scope>NUCLEOTIDE SEQUENCE [LARGE SCALE GENOMIC DNA]</scope>
    <source>
        <strain evidence="2 3">DSM 3953</strain>
        <plasmid evidence="3">Plasmid EAL2_808p</plasmid>
    </source>
</reference>
<evidence type="ECO:0000256" key="1">
    <source>
        <dbReference type="SAM" id="Phobius"/>
    </source>
</evidence>
<evidence type="ECO:0000313" key="2">
    <source>
        <dbReference type="EMBL" id="AHM57798.1"/>
    </source>
</evidence>
<dbReference type="Pfam" id="PF04165">
    <property type="entry name" value="DUF401"/>
    <property type="match status" value="1"/>
</dbReference>
<dbReference type="PANTHER" id="PTHR39556">
    <property type="entry name" value="PROTEIN, PUTATIVE-RELATED"/>
    <property type="match status" value="1"/>
</dbReference>
<dbReference type="eggNOG" id="COG1906">
    <property type="taxonomic scope" value="Bacteria"/>
</dbReference>
<feature type="transmembrane region" description="Helical" evidence="1">
    <location>
        <begin position="99"/>
        <end position="123"/>
    </location>
</feature>
<organism evidence="2 3">
    <name type="scientific">Peptoclostridium acidaminophilum DSM 3953</name>
    <dbReference type="NCBI Taxonomy" id="1286171"/>
    <lineage>
        <taxon>Bacteria</taxon>
        <taxon>Bacillati</taxon>
        <taxon>Bacillota</taxon>
        <taxon>Clostridia</taxon>
        <taxon>Peptostreptococcales</taxon>
        <taxon>Peptoclostridiaceae</taxon>
        <taxon>Peptoclostridium</taxon>
    </lineage>
</organism>
<feature type="transmembrane region" description="Helical" evidence="1">
    <location>
        <begin position="170"/>
        <end position="193"/>
    </location>
</feature>
<dbReference type="PATRIC" id="fig|1286171.3.peg.2469"/>
<feature type="transmembrane region" description="Helical" evidence="1">
    <location>
        <begin position="143"/>
        <end position="164"/>
    </location>
</feature>
<protein>
    <submittedName>
        <fullName evidence="2">Putative membrane protein</fullName>
    </submittedName>
</protein>
<dbReference type="PANTHER" id="PTHR39556:SF1">
    <property type="entry name" value="PROTEIN, PUTATIVE-RELATED"/>
    <property type="match status" value="1"/>
</dbReference>
<dbReference type="Proteomes" id="UP000019591">
    <property type="component" value="Plasmid EAL2_808p"/>
</dbReference>
<dbReference type="EMBL" id="CP007453">
    <property type="protein sequence ID" value="AHM57798.1"/>
    <property type="molecule type" value="Genomic_DNA"/>
</dbReference>
<proteinExistence type="predicted"/>
<dbReference type="KEGG" id="eac:EAL2_808p02930"/>
<keyword evidence="1" id="KW-0472">Membrane</keyword>
<dbReference type="InterPro" id="IPR007294">
    <property type="entry name" value="DUF401"/>
</dbReference>
<dbReference type="AlphaFoldDB" id="W8TJ32"/>
<feature type="transmembrane region" description="Helical" evidence="1">
    <location>
        <begin position="382"/>
        <end position="404"/>
    </location>
</feature>
<feature type="transmembrane region" description="Helical" evidence="1">
    <location>
        <begin position="262"/>
        <end position="281"/>
    </location>
</feature>
<feature type="transmembrane region" description="Helical" evidence="1">
    <location>
        <begin position="301"/>
        <end position="333"/>
    </location>
</feature>
<keyword evidence="3" id="KW-1185">Reference proteome</keyword>
<dbReference type="HOGENOM" id="CLU_056143_0_0_9"/>
<name>W8TJ32_PEPAC</name>
<dbReference type="OrthoDB" id="367235at2"/>
<dbReference type="RefSeq" id="WP_025436672.1">
    <property type="nucleotide sequence ID" value="NZ_CP007453.1"/>
</dbReference>
<gene>
    <name evidence="2" type="ORF">EAL2_808p02930</name>
</gene>